<dbReference type="OrthoDB" id="9766256at2"/>
<reference evidence="1 2" key="1">
    <citation type="submission" date="2019-01" db="EMBL/GenBank/DDBJ databases">
        <authorList>
            <person name="Chen W.-M."/>
        </authorList>
    </citation>
    <scope>NUCLEOTIDE SEQUENCE [LARGE SCALE GENOMIC DNA]</scope>
    <source>
        <strain evidence="1 2">YBJ-36</strain>
    </source>
</reference>
<dbReference type="Pfam" id="PF12771">
    <property type="entry name" value="SusD-like_2"/>
    <property type="match status" value="1"/>
</dbReference>
<dbReference type="PROSITE" id="PS51257">
    <property type="entry name" value="PROKAR_LIPOPROTEIN"/>
    <property type="match status" value="1"/>
</dbReference>
<gene>
    <name evidence="1" type="ORF">EOD41_05290</name>
</gene>
<comment type="caution">
    <text evidence="1">The sequence shown here is derived from an EMBL/GenBank/DDBJ whole genome shotgun (WGS) entry which is preliminary data.</text>
</comment>
<protein>
    <submittedName>
        <fullName evidence="1">SusD/RagB family nutrient-binding outer membrane lipoprotein</fullName>
    </submittedName>
</protein>
<name>A0A3S2Y3W7_9SPHI</name>
<proteinExistence type="predicted"/>
<dbReference type="InterPro" id="IPR041662">
    <property type="entry name" value="SusD-like_2"/>
</dbReference>
<accession>A0A3S2Y3W7</accession>
<dbReference type="EMBL" id="SACK01000002">
    <property type="protein sequence ID" value="RVU01380.1"/>
    <property type="molecule type" value="Genomic_DNA"/>
</dbReference>
<dbReference type="AlphaFoldDB" id="A0A3S2Y3W7"/>
<dbReference type="SUPFAM" id="SSF48452">
    <property type="entry name" value="TPR-like"/>
    <property type="match status" value="1"/>
</dbReference>
<dbReference type="Proteomes" id="UP000282759">
    <property type="component" value="Unassembled WGS sequence"/>
</dbReference>
<dbReference type="Gene3D" id="1.25.40.390">
    <property type="match status" value="1"/>
</dbReference>
<evidence type="ECO:0000313" key="1">
    <source>
        <dbReference type="EMBL" id="RVU01380.1"/>
    </source>
</evidence>
<dbReference type="RefSeq" id="WP_127703755.1">
    <property type="nucleotide sequence ID" value="NZ_SACK01000002.1"/>
</dbReference>
<keyword evidence="1" id="KW-0449">Lipoprotein</keyword>
<organism evidence="1 2">
    <name type="scientific">Mucilaginibacter limnophilus</name>
    <dbReference type="NCBI Taxonomy" id="1932778"/>
    <lineage>
        <taxon>Bacteria</taxon>
        <taxon>Pseudomonadati</taxon>
        <taxon>Bacteroidota</taxon>
        <taxon>Sphingobacteriia</taxon>
        <taxon>Sphingobacteriales</taxon>
        <taxon>Sphingobacteriaceae</taxon>
        <taxon>Mucilaginibacter</taxon>
    </lineage>
</organism>
<keyword evidence="2" id="KW-1185">Reference proteome</keyword>
<dbReference type="InterPro" id="IPR011990">
    <property type="entry name" value="TPR-like_helical_dom_sf"/>
</dbReference>
<evidence type="ECO:0000313" key="2">
    <source>
        <dbReference type="Proteomes" id="UP000282759"/>
    </source>
</evidence>
<sequence>MKKLTCIFFTAILFISAGCKKSFFDINENPNSPVEKDVDPKLILPSALNRAANKMAVSYANYAGWLGYWSRSGTYGPSSEEESFNITTGFEADEWNWFDILYDFDTMEKKATAANQGMYVAIAKIMKTVGFMYLVDQYNNVPYTEAFQLVEHPTPAYDKGDFIYADLFKQLDAAVALLEAADLDANPGIEDADVVFNGDAASWLKFANTQRLKLLIHTSEVTSDAAAKAELAKVTPEGFFSQSGNFSGGDLGDGAYVRLTYTQGQNKQNPFWNTYEELYTGDVANQYWRANNYLLNQVYRWQSATAWDTRFLYVFDEADSPLGGNIYYGYNYGEVIPNDDPFKAVNSSNVAGPGLAYSASQPQWLFTAVESLFLQAEATQRGWLAGNAQDVYNEAVLASFEWLGAGAGEGQDYLDNDALAAWTPTVNKIRLINFQKYIALAGINNFEAYVDYRRLDGEEAILNDKATDDLPALPASLAPSRGSNQIPLRLIYPQSEYNYNAANVGAQGNIKPQSDRVFWDKGAR</sequence>